<dbReference type="EC" id="6.3.3.2" evidence="5"/>
<sequence>MAARIASGKPTKPREATAAALRPRLRALRAAMSATERAAADARIAGLLQGRIHDYLAAAPRGGRRVVLSAFWPIGDEPDLRPALRAWARDDRLELALPVILTKAAPLEFRAWTPDTPMAPGAYGIPEPQSTGPRTPDIVLVPTLGYTVDGDRIGYGGGYYDRTLAALRQGGHETLALGIAYACGRLAPDVHVPEPHDMRLDAIITEEGCIPGPHTTDQGARPATP</sequence>
<evidence type="ECO:0000256" key="2">
    <source>
        <dbReference type="ARBA" id="ARBA00022741"/>
    </source>
</evidence>
<comment type="catalytic activity">
    <reaction evidence="5">
        <text>(6S)-5-formyl-5,6,7,8-tetrahydrofolate + ATP = (6R)-5,10-methenyltetrahydrofolate + ADP + phosphate</text>
        <dbReference type="Rhea" id="RHEA:10488"/>
        <dbReference type="ChEBI" id="CHEBI:30616"/>
        <dbReference type="ChEBI" id="CHEBI:43474"/>
        <dbReference type="ChEBI" id="CHEBI:57455"/>
        <dbReference type="ChEBI" id="CHEBI:57457"/>
        <dbReference type="ChEBI" id="CHEBI:456216"/>
        <dbReference type="EC" id="6.3.3.2"/>
    </reaction>
</comment>
<accession>A0A4Q7NHV2</accession>
<dbReference type="PANTHER" id="PTHR23407">
    <property type="entry name" value="ATPASE INHIBITOR/5-FORMYLTETRAHYDROFOLATE CYCLO-LIGASE"/>
    <property type="match status" value="1"/>
</dbReference>
<feature type="binding site" evidence="4">
    <location>
        <begin position="152"/>
        <end position="160"/>
    </location>
    <ligand>
        <name>ATP</name>
        <dbReference type="ChEBI" id="CHEBI:30616"/>
    </ligand>
</feature>
<keyword evidence="2 4" id="KW-0547">Nucleotide-binding</keyword>
<evidence type="ECO:0000256" key="3">
    <source>
        <dbReference type="ARBA" id="ARBA00022840"/>
    </source>
</evidence>
<keyword evidence="3 4" id="KW-0067">ATP-binding</keyword>
<comment type="cofactor">
    <cofactor evidence="5">
        <name>Mg(2+)</name>
        <dbReference type="ChEBI" id="CHEBI:18420"/>
    </cofactor>
</comment>
<name>A0A4Q7NHV2_9BURK</name>
<dbReference type="Gene3D" id="3.40.50.10420">
    <property type="entry name" value="NagB/RpiA/CoA transferase-like"/>
    <property type="match status" value="1"/>
</dbReference>
<dbReference type="InterPro" id="IPR002698">
    <property type="entry name" value="FTHF_cligase"/>
</dbReference>
<evidence type="ECO:0000256" key="4">
    <source>
        <dbReference type="PIRSR" id="PIRSR006806-1"/>
    </source>
</evidence>
<evidence type="ECO:0000313" key="7">
    <source>
        <dbReference type="Proteomes" id="UP000292445"/>
    </source>
</evidence>
<protein>
    <recommendedName>
        <fullName evidence="5">5-formyltetrahydrofolate cyclo-ligase</fullName>
        <ecNumber evidence="5">6.3.3.2</ecNumber>
    </recommendedName>
</protein>
<dbReference type="InterPro" id="IPR037171">
    <property type="entry name" value="NagB/RpiA_transferase-like"/>
</dbReference>
<dbReference type="EMBL" id="SGXC01000001">
    <property type="protein sequence ID" value="RZS84456.1"/>
    <property type="molecule type" value="Genomic_DNA"/>
</dbReference>
<comment type="similarity">
    <text evidence="1 5">Belongs to the 5-formyltetrahydrofolate cyclo-ligase family.</text>
</comment>
<dbReference type="GO" id="GO:0035999">
    <property type="term" value="P:tetrahydrofolate interconversion"/>
    <property type="evidence" value="ECO:0007669"/>
    <property type="project" value="TreeGrafter"/>
</dbReference>
<reference evidence="6 7" key="1">
    <citation type="submission" date="2019-02" db="EMBL/GenBank/DDBJ databases">
        <title>Genomic Encyclopedia of Type Strains, Phase IV (KMG-IV): sequencing the most valuable type-strain genomes for metagenomic binning, comparative biology and taxonomic classification.</title>
        <authorList>
            <person name="Goeker M."/>
        </authorList>
    </citation>
    <scope>NUCLEOTIDE SEQUENCE [LARGE SCALE GENOMIC DNA]</scope>
    <source>
        <strain evidence="6 7">K24</strain>
    </source>
</reference>
<keyword evidence="5" id="KW-0479">Metal-binding</keyword>
<evidence type="ECO:0000256" key="5">
    <source>
        <dbReference type="RuleBase" id="RU361279"/>
    </source>
</evidence>
<dbReference type="GO" id="GO:0046872">
    <property type="term" value="F:metal ion binding"/>
    <property type="evidence" value="ECO:0007669"/>
    <property type="project" value="UniProtKB-KW"/>
</dbReference>
<evidence type="ECO:0000256" key="1">
    <source>
        <dbReference type="ARBA" id="ARBA00010638"/>
    </source>
</evidence>
<dbReference type="NCBIfam" id="TIGR02727">
    <property type="entry name" value="MTHFS_bact"/>
    <property type="match status" value="1"/>
</dbReference>
<dbReference type="OrthoDB" id="9801938at2"/>
<keyword evidence="5" id="KW-0460">Magnesium</keyword>
<comment type="caution">
    <text evidence="6">The sequence shown here is derived from an EMBL/GenBank/DDBJ whole genome shotgun (WGS) entry which is preliminary data.</text>
</comment>
<dbReference type="AlphaFoldDB" id="A0A4Q7NHV2"/>
<keyword evidence="7" id="KW-1185">Reference proteome</keyword>
<dbReference type="Pfam" id="PF01812">
    <property type="entry name" value="5-FTHF_cyc-lig"/>
    <property type="match status" value="1"/>
</dbReference>
<evidence type="ECO:0000313" key="6">
    <source>
        <dbReference type="EMBL" id="RZS84456.1"/>
    </source>
</evidence>
<dbReference type="SUPFAM" id="SSF100950">
    <property type="entry name" value="NagB/RpiA/CoA transferase-like"/>
    <property type="match status" value="1"/>
</dbReference>
<feature type="binding site" evidence="4">
    <location>
        <position position="77"/>
    </location>
    <ligand>
        <name>substrate</name>
    </ligand>
</feature>
<dbReference type="GO" id="GO:0005524">
    <property type="term" value="F:ATP binding"/>
    <property type="evidence" value="ECO:0007669"/>
    <property type="project" value="UniProtKB-KW"/>
</dbReference>
<dbReference type="PANTHER" id="PTHR23407:SF1">
    <property type="entry name" value="5-FORMYLTETRAHYDROFOLATE CYCLO-LIGASE"/>
    <property type="match status" value="1"/>
</dbReference>
<gene>
    <name evidence="6" type="ORF">EV675_0473</name>
</gene>
<dbReference type="GO" id="GO:0009396">
    <property type="term" value="P:folic acid-containing compound biosynthetic process"/>
    <property type="evidence" value="ECO:0007669"/>
    <property type="project" value="TreeGrafter"/>
</dbReference>
<dbReference type="GO" id="GO:0030272">
    <property type="term" value="F:5-formyltetrahydrofolate cyclo-ligase activity"/>
    <property type="evidence" value="ECO:0007669"/>
    <property type="project" value="UniProtKB-EC"/>
</dbReference>
<proteinExistence type="inferred from homology"/>
<dbReference type="RefSeq" id="WP_130355819.1">
    <property type="nucleotide sequence ID" value="NZ_SGXC01000001.1"/>
</dbReference>
<dbReference type="InterPro" id="IPR024185">
    <property type="entry name" value="FTHF_cligase-like_sf"/>
</dbReference>
<organism evidence="6 7">
    <name type="scientific">Pigmentiphaga kullae</name>
    <dbReference type="NCBI Taxonomy" id="151784"/>
    <lineage>
        <taxon>Bacteria</taxon>
        <taxon>Pseudomonadati</taxon>
        <taxon>Pseudomonadota</taxon>
        <taxon>Betaproteobacteria</taxon>
        <taxon>Burkholderiales</taxon>
        <taxon>Alcaligenaceae</taxon>
        <taxon>Pigmentiphaga</taxon>
    </lineage>
</organism>
<dbReference type="Proteomes" id="UP000292445">
    <property type="component" value="Unassembled WGS sequence"/>
</dbReference>
<dbReference type="PIRSF" id="PIRSF006806">
    <property type="entry name" value="FTHF_cligase"/>
    <property type="match status" value="1"/>
</dbReference>